<keyword evidence="4" id="KW-0547">Nucleotide-binding</keyword>
<dbReference type="GO" id="GO:0005524">
    <property type="term" value="F:ATP binding"/>
    <property type="evidence" value="ECO:0007669"/>
    <property type="project" value="UniProtKB-KW"/>
</dbReference>
<evidence type="ECO:0000256" key="2">
    <source>
        <dbReference type="ARBA" id="ARBA00022527"/>
    </source>
</evidence>
<reference evidence="10" key="2">
    <citation type="journal article" date="2023" name="Plants (Basel)">
        <title>Annotation of the Turnera subulata (Passifloraceae) Draft Genome Reveals the S-Locus Evolved after the Divergence of Turneroideae from Passifloroideae in a Stepwise Manner.</title>
        <authorList>
            <person name="Henning P.M."/>
            <person name="Roalson E.H."/>
            <person name="Mir W."/>
            <person name="McCubbin A.G."/>
            <person name="Shore J.S."/>
        </authorList>
    </citation>
    <scope>NUCLEOTIDE SEQUENCE</scope>
    <source>
        <strain evidence="10">F60SS</strain>
    </source>
</reference>
<comment type="catalytic activity">
    <reaction evidence="8">
        <text>L-seryl-[protein] + ATP = O-phospho-L-seryl-[protein] + ADP + H(+)</text>
        <dbReference type="Rhea" id="RHEA:17989"/>
        <dbReference type="Rhea" id="RHEA-COMP:9863"/>
        <dbReference type="Rhea" id="RHEA-COMP:11604"/>
        <dbReference type="ChEBI" id="CHEBI:15378"/>
        <dbReference type="ChEBI" id="CHEBI:29999"/>
        <dbReference type="ChEBI" id="CHEBI:30616"/>
        <dbReference type="ChEBI" id="CHEBI:83421"/>
        <dbReference type="ChEBI" id="CHEBI:456216"/>
        <dbReference type="EC" id="2.7.11.1"/>
    </reaction>
</comment>
<evidence type="ECO:0000313" key="11">
    <source>
        <dbReference type="Proteomes" id="UP001141552"/>
    </source>
</evidence>
<feature type="compositionally biased region" description="Basic and acidic residues" evidence="9">
    <location>
        <begin position="158"/>
        <end position="170"/>
    </location>
</feature>
<feature type="compositionally biased region" description="Polar residues" evidence="9">
    <location>
        <begin position="145"/>
        <end position="157"/>
    </location>
</feature>
<feature type="compositionally biased region" description="Polar residues" evidence="9">
    <location>
        <begin position="191"/>
        <end position="202"/>
    </location>
</feature>
<reference evidence="10" key="1">
    <citation type="submission" date="2022-02" db="EMBL/GenBank/DDBJ databases">
        <authorList>
            <person name="Henning P.M."/>
            <person name="McCubbin A.G."/>
            <person name="Shore J.S."/>
        </authorList>
    </citation>
    <scope>NUCLEOTIDE SEQUENCE</scope>
    <source>
        <strain evidence="10">F60SS</strain>
        <tissue evidence="10">Leaves</tissue>
    </source>
</reference>
<evidence type="ECO:0000256" key="3">
    <source>
        <dbReference type="ARBA" id="ARBA00022679"/>
    </source>
</evidence>
<keyword evidence="5" id="KW-0418">Kinase</keyword>
<comment type="similarity">
    <text evidence="1">Belongs to the protein kinase superfamily. STE Ser/Thr protein kinase family. STE20 subfamily.</text>
</comment>
<dbReference type="PANTHER" id="PTHR48012">
    <property type="entry name" value="STERILE20-LIKE KINASE, ISOFORM B-RELATED"/>
    <property type="match status" value="1"/>
</dbReference>
<dbReference type="PANTHER" id="PTHR48012:SF10">
    <property type="entry name" value="FI20177P1"/>
    <property type="match status" value="1"/>
</dbReference>
<dbReference type="GO" id="GO:0004674">
    <property type="term" value="F:protein serine/threonine kinase activity"/>
    <property type="evidence" value="ECO:0007669"/>
    <property type="project" value="UniProtKB-KW"/>
</dbReference>
<keyword evidence="11" id="KW-1185">Reference proteome</keyword>
<protein>
    <submittedName>
        <fullName evidence="10">Uncharacterized protein</fullName>
    </submittedName>
</protein>
<evidence type="ECO:0000313" key="10">
    <source>
        <dbReference type="EMBL" id="KAJ4826780.1"/>
    </source>
</evidence>
<evidence type="ECO:0000256" key="5">
    <source>
        <dbReference type="ARBA" id="ARBA00022777"/>
    </source>
</evidence>
<name>A0A9Q0F8F9_9ROSI</name>
<dbReference type="GO" id="GO:0005737">
    <property type="term" value="C:cytoplasm"/>
    <property type="evidence" value="ECO:0007669"/>
    <property type="project" value="TreeGrafter"/>
</dbReference>
<feature type="region of interest" description="Disordered" evidence="9">
    <location>
        <begin position="418"/>
        <end position="438"/>
    </location>
</feature>
<dbReference type="EMBL" id="JAKUCV010006579">
    <property type="protein sequence ID" value="KAJ4826780.1"/>
    <property type="molecule type" value="Genomic_DNA"/>
</dbReference>
<gene>
    <name evidence="10" type="ORF">Tsubulata_034766</name>
</gene>
<evidence type="ECO:0000256" key="9">
    <source>
        <dbReference type="SAM" id="MobiDB-lite"/>
    </source>
</evidence>
<keyword evidence="2" id="KW-0723">Serine/threonine-protein kinase</keyword>
<proteinExistence type="inferred from homology"/>
<keyword evidence="3" id="KW-0808">Transferase</keyword>
<feature type="compositionally biased region" description="Basic and acidic residues" evidence="9">
    <location>
        <begin position="270"/>
        <end position="280"/>
    </location>
</feature>
<feature type="compositionally biased region" description="Basic and acidic residues" evidence="9">
    <location>
        <begin position="114"/>
        <end position="133"/>
    </location>
</feature>
<dbReference type="OrthoDB" id="248923at2759"/>
<evidence type="ECO:0000256" key="8">
    <source>
        <dbReference type="ARBA" id="ARBA00048679"/>
    </source>
</evidence>
<evidence type="ECO:0000256" key="7">
    <source>
        <dbReference type="ARBA" id="ARBA00047899"/>
    </source>
</evidence>
<evidence type="ECO:0000256" key="6">
    <source>
        <dbReference type="ARBA" id="ARBA00022840"/>
    </source>
</evidence>
<organism evidence="10 11">
    <name type="scientific">Turnera subulata</name>
    <dbReference type="NCBI Taxonomy" id="218843"/>
    <lineage>
        <taxon>Eukaryota</taxon>
        <taxon>Viridiplantae</taxon>
        <taxon>Streptophyta</taxon>
        <taxon>Embryophyta</taxon>
        <taxon>Tracheophyta</taxon>
        <taxon>Spermatophyta</taxon>
        <taxon>Magnoliopsida</taxon>
        <taxon>eudicotyledons</taxon>
        <taxon>Gunneridae</taxon>
        <taxon>Pentapetalae</taxon>
        <taxon>rosids</taxon>
        <taxon>fabids</taxon>
        <taxon>Malpighiales</taxon>
        <taxon>Passifloraceae</taxon>
        <taxon>Turnera</taxon>
    </lineage>
</organism>
<dbReference type="AlphaFoldDB" id="A0A9Q0F8F9"/>
<feature type="region of interest" description="Disordered" evidence="9">
    <location>
        <begin position="41"/>
        <end position="205"/>
    </location>
</feature>
<comment type="caution">
    <text evidence="10">The sequence shown here is derived from an EMBL/GenBank/DDBJ whole genome shotgun (WGS) entry which is preliminary data.</text>
</comment>
<dbReference type="InterPro" id="IPR050629">
    <property type="entry name" value="STE20/SPS1-PAK"/>
</dbReference>
<evidence type="ECO:0000256" key="1">
    <source>
        <dbReference type="ARBA" id="ARBA00008874"/>
    </source>
</evidence>
<comment type="catalytic activity">
    <reaction evidence="7">
        <text>L-threonyl-[protein] + ATP = O-phospho-L-threonyl-[protein] + ADP + H(+)</text>
        <dbReference type="Rhea" id="RHEA:46608"/>
        <dbReference type="Rhea" id="RHEA-COMP:11060"/>
        <dbReference type="Rhea" id="RHEA-COMP:11605"/>
        <dbReference type="ChEBI" id="CHEBI:15378"/>
        <dbReference type="ChEBI" id="CHEBI:30013"/>
        <dbReference type="ChEBI" id="CHEBI:30616"/>
        <dbReference type="ChEBI" id="CHEBI:61977"/>
        <dbReference type="ChEBI" id="CHEBI:456216"/>
        <dbReference type="EC" id="2.7.11.1"/>
    </reaction>
</comment>
<feature type="region of interest" description="Disordered" evidence="9">
    <location>
        <begin position="224"/>
        <end position="325"/>
    </location>
</feature>
<sequence>MFFCQFASFQSQRPSAKDLLKHRFIKNARKSTRLLERIKERPKYQIKDSETPRNGPHGIGEGSDTVKVARDVRAEGTVRASGQGKTTQKNAGWDFNIGEAPTTGTVKSVLRPPQVREKRTDTSQEKVSQRRTYETGGHLLPPSGNALQESVETSSNKNARDLYPDVRQDNSNDDDDLSFSGSGTVVVRSPRGSQSSSMFRDQSNVSSSTFSSFEDASASGTVVFRGQQDDPDSPRTPKSRLGIRERSSSASTEDSALNLAEAKAAMQGGLRREKARERFARGKINNDGAENRRRENMTNSSDSSRSSREFFDAPKAFPRSRQANDDEEIARIASSSAPLSVLLIPSLKEAIADDSEGSIARAVTNALIDMERIKPGSCDILVKSLLQRLASSQESSMKDLQELAGRLLAKYKIAPEENANAEADNRKKHQNREYNSNTNMSPLARFLLSRWQGQVSRDVNPT</sequence>
<keyword evidence="6" id="KW-0067">ATP-binding</keyword>
<feature type="compositionally biased region" description="Basic and acidic residues" evidence="9">
    <location>
        <begin position="67"/>
        <end position="76"/>
    </location>
</feature>
<evidence type="ECO:0000256" key="4">
    <source>
        <dbReference type="ARBA" id="ARBA00022741"/>
    </source>
</evidence>
<dbReference type="Proteomes" id="UP001141552">
    <property type="component" value="Unassembled WGS sequence"/>
</dbReference>
<accession>A0A9Q0F8F9</accession>
<feature type="compositionally biased region" description="Basic and acidic residues" evidence="9">
    <location>
        <begin position="41"/>
        <end position="51"/>
    </location>
</feature>